<proteinExistence type="predicted"/>
<feature type="non-terminal residue" evidence="1">
    <location>
        <position position="1"/>
    </location>
</feature>
<name>A0AAV7NUM9_PLEWA</name>
<comment type="caution">
    <text evidence="1">The sequence shown here is derived from an EMBL/GenBank/DDBJ whole genome shotgun (WGS) entry which is preliminary data.</text>
</comment>
<feature type="non-terminal residue" evidence="1">
    <location>
        <position position="51"/>
    </location>
</feature>
<accession>A0AAV7NUM9</accession>
<gene>
    <name evidence="1" type="ORF">NDU88_006877</name>
</gene>
<dbReference type="EMBL" id="JANPWB010000012">
    <property type="protein sequence ID" value="KAJ1118689.1"/>
    <property type="molecule type" value="Genomic_DNA"/>
</dbReference>
<organism evidence="1 2">
    <name type="scientific">Pleurodeles waltl</name>
    <name type="common">Iberian ribbed newt</name>
    <dbReference type="NCBI Taxonomy" id="8319"/>
    <lineage>
        <taxon>Eukaryota</taxon>
        <taxon>Metazoa</taxon>
        <taxon>Chordata</taxon>
        <taxon>Craniata</taxon>
        <taxon>Vertebrata</taxon>
        <taxon>Euteleostomi</taxon>
        <taxon>Amphibia</taxon>
        <taxon>Batrachia</taxon>
        <taxon>Caudata</taxon>
        <taxon>Salamandroidea</taxon>
        <taxon>Salamandridae</taxon>
        <taxon>Pleurodelinae</taxon>
        <taxon>Pleurodeles</taxon>
    </lineage>
</organism>
<reference evidence="1" key="1">
    <citation type="journal article" date="2022" name="bioRxiv">
        <title>Sequencing and chromosome-scale assembly of the giantPleurodeles waltlgenome.</title>
        <authorList>
            <person name="Brown T."/>
            <person name="Elewa A."/>
            <person name="Iarovenko S."/>
            <person name="Subramanian E."/>
            <person name="Araus A.J."/>
            <person name="Petzold A."/>
            <person name="Susuki M."/>
            <person name="Suzuki K.-i.T."/>
            <person name="Hayashi T."/>
            <person name="Toyoda A."/>
            <person name="Oliveira C."/>
            <person name="Osipova E."/>
            <person name="Leigh N.D."/>
            <person name="Simon A."/>
            <person name="Yun M.H."/>
        </authorList>
    </citation>
    <scope>NUCLEOTIDE SEQUENCE</scope>
    <source>
        <strain evidence="1">20211129_DDA</strain>
        <tissue evidence="1">Liver</tissue>
    </source>
</reference>
<keyword evidence="2" id="KW-1185">Reference proteome</keyword>
<protein>
    <submittedName>
        <fullName evidence="1">Uncharacterized protein</fullName>
    </submittedName>
</protein>
<evidence type="ECO:0000313" key="1">
    <source>
        <dbReference type="EMBL" id="KAJ1118689.1"/>
    </source>
</evidence>
<evidence type="ECO:0000313" key="2">
    <source>
        <dbReference type="Proteomes" id="UP001066276"/>
    </source>
</evidence>
<dbReference type="AlphaFoldDB" id="A0AAV7NUM9"/>
<dbReference type="Proteomes" id="UP001066276">
    <property type="component" value="Chromosome 8"/>
</dbReference>
<sequence>PIIVVIVIKIIFFPNGQLSYPPYSSLCRSLFYFVAQDYIRRCFLFGLLGTV</sequence>